<dbReference type="InterPro" id="IPR047048">
    <property type="entry name" value="TlyA"/>
</dbReference>
<keyword evidence="7" id="KW-1185">Reference proteome</keyword>
<dbReference type="PANTHER" id="PTHR32319:SF0">
    <property type="entry name" value="BACTERIAL HEMOLYSIN-LIKE PROTEIN"/>
    <property type="match status" value="1"/>
</dbReference>
<name>A0ABQ4I4U4_9ACTN</name>
<dbReference type="PANTHER" id="PTHR32319">
    <property type="entry name" value="BACTERIAL HEMOLYSIN-LIKE PROTEIN"/>
    <property type="match status" value="1"/>
</dbReference>
<sequence length="286" mass="29807">MARRNRLDAELVRRGLARSREQAVALVEAGRVQLRGVPARKAAAMVDPADPLLVSGADPTSEYVSRGGHKLAGALAAFTPAGLVVGGRRCLDAGASTGGFTDVLLRNGAAEVVAVDVGYGQLAWSLRNDPRVRVFERTNVRTLTPEAIDGPVDLTVADLSFISLRLVLPALAACTRADGDLALMVKPQFEVGRDRVGAGGVVRDPELRAQAVLDVATAAASLRLGLADLAASPLPGPSGNVEFFVWLRRDAPPADPDRVRAVVTAGPGGQVTSGDRPDEATEEVAT</sequence>
<evidence type="ECO:0000313" key="7">
    <source>
        <dbReference type="Proteomes" id="UP000647017"/>
    </source>
</evidence>
<dbReference type="InterPro" id="IPR004538">
    <property type="entry name" value="Hemolysin_A/TlyA"/>
</dbReference>
<dbReference type="CDD" id="cd02440">
    <property type="entry name" value="AdoMet_MTases"/>
    <property type="match status" value="1"/>
</dbReference>
<evidence type="ECO:0000256" key="4">
    <source>
        <dbReference type="SAM" id="MobiDB-lite"/>
    </source>
</evidence>
<comment type="caution">
    <text evidence="6">The sequence shown here is derived from an EMBL/GenBank/DDBJ whole genome shotgun (WGS) entry which is preliminary data.</text>
</comment>
<dbReference type="PIRSF" id="PIRSF005578">
    <property type="entry name" value="TlyA"/>
    <property type="match status" value="1"/>
</dbReference>
<keyword evidence="1 3" id="KW-0694">RNA-binding</keyword>
<organism evidence="6 7">
    <name type="scientific">Micromonospora andamanensis</name>
    <dbReference type="NCBI Taxonomy" id="1287068"/>
    <lineage>
        <taxon>Bacteria</taxon>
        <taxon>Bacillati</taxon>
        <taxon>Actinomycetota</taxon>
        <taxon>Actinomycetes</taxon>
        <taxon>Micromonosporales</taxon>
        <taxon>Micromonosporaceae</taxon>
        <taxon>Micromonospora</taxon>
    </lineage>
</organism>
<evidence type="ECO:0000313" key="6">
    <source>
        <dbReference type="EMBL" id="GIJ12888.1"/>
    </source>
</evidence>
<dbReference type="InterPro" id="IPR036986">
    <property type="entry name" value="S4_RNA-bd_sf"/>
</dbReference>
<feature type="region of interest" description="Disordered" evidence="4">
    <location>
        <begin position="264"/>
        <end position="286"/>
    </location>
</feature>
<dbReference type="SUPFAM" id="SSF55174">
    <property type="entry name" value="Alpha-L RNA-binding motif"/>
    <property type="match status" value="1"/>
</dbReference>
<comment type="similarity">
    <text evidence="2">Belongs to the TlyA family.</text>
</comment>
<evidence type="ECO:0000256" key="2">
    <source>
        <dbReference type="ARBA" id="ARBA00029460"/>
    </source>
</evidence>
<dbReference type="CDD" id="cd00165">
    <property type="entry name" value="S4"/>
    <property type="match status" value="1"/>
</dbReference>
<reference evidence="6 7" key="1">
    <citation type="submission" date="2021-01" db="EMBL/GenBank/DDBJ databases">
        <title>Whole genome shotgun sequence of Verrucosispora andamanensis NBRC 109075.</title>
        <authorList>
            <person name="Komaki H."/>
            <person name="Tamura T."/>
        </authorList>
    </citation>
    <scope>NUCLEOTIDE SEQUENCE [LARGE SCALE GENOMIC DNA]</scope>
    <source>
        <strain evidence="6 7">NBRC 109075</strain>
    </source>
</reference>
<dbReference type="SUPFAM" id="SSF53335">
    <property type="entry name" value="S-adenosyl-L-methionine-dependent methyltransferases"/>
    <property type="match status" value="1"/>
</dbReference>
<dbReference type="NCBIfam" id="TIGR00478">
    <property type="entry name" value="tly"/>
    <property type="match status" value="1"/>
</dbReference>
<dbReference type="EMBL" id="BOOZ01000066">
    <property type="protein sequence ID" value="GIJ12888.1"/>
    <property type="molecule type" value="Genomic_DNA"/>
</dbReference>
<dbReference type="Pfam" id="PF01479">
    <property type="entry name" value="S4"/>
    <property type="match status" value="1"/>
</dbReference>
<dbReference type="PROSITE" id="PS50889">
    <property type="entry name" value="S4"/>
    <property type="match status" value="1"/>
</dbReference>
<evidence type="ECO:0000256" key="1">
    <source>
        <dbReference type="ARBA" id="ARBA00022884"/>
    </source>
</evidence>
<dbReference type="Pfam" id="PF01728">
    <property type="entry name" value="FtsJ"/>
    <property type="match status" value="1"/>
</dbReference>
<dbReference type="InterPro" id="IPR002942">
    <property type="entry name" value="S4_RNA-bd"/>
</dbReference>
<feature type="domain" description="RNA-binding S4" evidence="5">
    <location>
        <begin position="5"/>
        <end position="72"/>
    </location>
</feature>
<accession>A0ABQ4I4U4</accession>
<dbReference type="Gene3D" id="3.10.290.10">
    <property type="entry name" value="RNA-binding S4 domain"/>
    <property type="match status" value="1"/>
</dbReference>
<dbReference type="InterPro" id="IPR002877">
    <property type="entry name" value="RNA_MeTrfase_FtsJ_dom"/>
</dbReference>
<evidence type="ECO:0000256" key="3">
    <source>
        <dbReference type="PROSITE-ProRule" id="PRU00182"/>
    </source>
</evidence>
<dbReference type="Proteomes" id="UP000647017">
    <property type="component" value="Unassembled WGS sequence"/>
</dbReference>
<gene>
    <name evidence="6" type="ORF">Van01_61020</name>
</gene>
<dbReference type="InterPro" id="IPR029063">
    <property type="entry name" value="SAM-dependent_MTases_sf"/>
</dbReference>
<dbReference type="SMART" id="SM00363">
    <property type="entry name" value="S4"/>
    <property type="match status" value="1"/>
</dbReference>
<proteinExistence type="inferred from homology"/>
<evidence type="ECO:0000259" key="5">
    <source>
        <dbReference type="SMART" id="SM00363"/>
    </source>
</evidence>
<dbReference type="RefSeq" id="WP_204014970.1">
    <property type="nucleotide sequence ID" value="NZ_BOOZ01000066.1"/>
</dbReference>
<dbReference type="Gene3D" id="3.40.50.150">
    <property type="entry name" value="Vaccinia Virus protein VP39"/>
    <property type="match status" value="1"/>
</dbReference>
<protein>
    <submittedName>
        <fullName evidence="6">TlyA family rRNA (Cytidine-2'-O)-methyltransferase</fullName>
    </submittedName>
</protein>